<name>A0A8T0UBH1_PANVG</name>
<protein>
    <submittedName>
        <fullName evidence="2">Uncharacterized protein</fullName>
    </submittedName>
</protein>
<reference evidence="2" key="1">
    <citation type="submission" date="2020-05" db="EMBL/GenBank/DDBJ databases">
        <title>WGS assembly of Panicum virgatum.</title>
        <authorList>
            <person name="Lovell J.T."/>
            <person name="Jenkins J."/>
            <person name="Shu S."/>
            <person name="Juenger T.E."/>
            <person name="Schmutz J."/>
        </authorList>
    </citation>
    <scope>NUCLEOTIDE SEQUENCE</scope>
    <source>
        <strain evidence="2">AP13</strain>
    </source>
</reference>
<evidence type="ECO:0000313" key="3">
    <source>
        <dbReference type="Proteomes" id="UP000823388"/>
    </source>
</evidence>
<dbReference type="EMBL" id="CM029042">
    <property type="protein sequence ID" value="KAG2620079.1"/>
    <property type="molecule type" value="Genomic_DNA"/>
</dbReference>
<feature type="region of interest" description="Disordered" evidence="1">
    <location>
        <begin position="152"/>
        <end position="200"/>
    </location>
</feature>
<proteinExistence type="predicted"/>
<keyword evidence="3" id="KW-1185">Reference proteome</keyword>
<sequence>MFCLPVALPPANPPTAPLSLVAHIFPTLLREQFPHLALLSGLTLRSSLPLAHRSGLAIPSPLPHLALRSALPPRAPLHPPPRRARRRGADTRARRRRGELPPPPRSSLRPHPPSLRSALLPVAHAAAAKAHSRHPHSPPLAIVALSRHHRPLSPPHCCRRPLPPAQRPAPHSSVAPPGRDAGGAPAPSFVRRDPREDSYAATMTAPTTTLSQRWWWGQRLPGPASPILATFASAAGCLDVAFTHYSQAQPQPLLDAHPSVRDFHIDIRSGYGFEAISTTFGQEISSCICLNIRPTGTGSFANCAC</sequence>
<accession>A0A8T0UBH1</accession>
<feature type="region of interest" description="Disordered" evidence="1">
    <location>
        <begin position="70"/>
        <end position="115"/>
    </location>
</feature>
<comment type="caution">
    <text evidence="2">The sequence shown here is derived from an EMBL/GenBank/DDBJ whole genome shotgun (WGS) entry which is preliminary data.</text>
</comment>
<dbReference type="AlphaFoldDB" id="A0A8T0UBH1"/>
<feature type="compositionally biased region" description="Pro residues" evidence="1">
    <location>
        <begin position="100"/>
        <end position="113"/>
    </location>
</feature>
<dbReference type="EMBL" id="CM029042">
    <property type="protein sequence ID" value="KAG2620080.1"/>
    <property type="molecule type" value="Genomic_DNA"/>
</dbReference>
<evidence type="ECO:0000256" key="1">
    <source>
        <dbReference type="SAM" id="MobiDB-lite"/>
    </source>
</evidence>
<evidence type="ECO:0000313" key="2">
    <source>
        <dbReference type="EMBL" id="KAG2620080.1"/>
    </source>
</evidence>
<organism evidence="2 3">
    <name type="scientific">Panicum virgatum</name>
    <name type="common">Blackwell switchgrass</name>
    <dbReference type="NCBI Taxonomy" id="38727"/>
    <lineage>
        <taxon>Eukaryota</taxon>
        <taxon>Viridiplantae</taxon>
        <taxon>Streptophyta</taxon>
        <taxon>Embryophyta</taxon>
        <taxon>Tracheophyta</taxon>
        <taxon>Spermatophyta</taxon>
        <taxon>Magnoliopsida</taxon>
        <taxon>Liliopsida</taxon>
        <taxon>Poales</taxon>
        <taxon>Poaceae</taxon>
        <taxon>PACMAD clade</taxon>
        <taxon>Panicoideae</taxon>
        <taxon>Panicodae</taxon>
        <taxon>Paniceae</taxon>
        <taxon>Panicinae</taxon>
        <taxon>Panicum</taxon>
        <taxon>Panicum sect. Hiantes</taxon>
    </lineage>
</organism>
<feature type="compositionally biased region" description="Low complexity" evidence="1">
    <location>
        <begin position="175"/>
        <end position="187"/>
    </location>
</feature>
<dbReference type="Proteomes" id="UP000823388">
    <property type="component" value="Chromosome 3N"/>
</dbReference>
<gene>
    <name evidence="2" type="ORF">PVAP13_3NG157100</name>
</gene>